<gene>
    <name evidence="1" type="ORF">BpHYR1_036679</name>
</gene>
<protein>
    <submittedName>
        <fullName evidence="1">Uncharacterized protein</fullName>
    </submittedName>
</protein>
<dbReference type="Proteomes" id="UP000276133">
    <property type="component" value="Unassembled WGS sequence"/>
</dbReference>
<evidence type="ECO:0000313" key="1">
    <source>
        <dbReference type="EMBL" id="RNA11873.1"/>
    </source>
</evidence>
<organism evidence="1 2">
    <name type="scientific">Brachionus plicatilis</name>
    <name type="common">Marine rotifer</name>
    <name type="synonym">Brachionus muelleri</name>
    <dbReference type="NCBI Taxonomy" id="10195"/>
    <lineage>
        <taxon>Eukaryota</taxon>
        <taxon>Metazoa</taxon>
        <taxon>Spiralia</taxon>
        <taxon>Gnathifera</taxon>
        <taxon>Rotifera</taxon>
        <taxon>Eurotatoria</taxon>
        <taxon>Monogononta</taxon>
        <taxon>Pseudotrocha</taxon>
        <taxon>Ploima</taxon>
        <taxon>Brachionidae</taxon>
        <taxon>Brachionus</taxon>
    </lineage>
</organism>
<proteinExistence type="predicted"/>
<name>A0A3M7QKQ3_BRAPC</name>
<accession>A0A3M7QKQ3</accession>
<keyword evidence="2" id="KW-1185">Reference proteome</keyword>
<dbReference type="AlphaFoldDB" id="A0A3M7QKQ3"/>
<sequence length="120" mass="14438">MWSGQCINAIKALIYTTIRKNLREIKIIFINFKQKKKKQNKFVNFTSFKAMIFPFKKKNCHHSNRLQQALVYQFTASTCKQKNNICTNIYLRLVILIKRIFIIRNPSSRIPIRSKFEFKY</sequence>
<evidence type="ECO:0000313" key="2">
    <source>
        <dbReference type="Proteomes" id="UP000276133"/>
    </source>
</evidence>
<dbReference type="EMBL" id="REGN01005830">
    <property type="protein sequence ID" value="RNA11873.1"/>
    <property type="molecule type" value="Genomic_DNA"/>
</dbReference>
<comment type="caution">
    <text evidence="1">The sequence shown here is derived from an EMBL/GenBank/DDBJ whole genome shotgun (WGS) entry which is preliminary data.</text>
</comment>
<reference evidence="1 2" key="1">
    <citation type="journal article" date="2018" name="Sci. Rep.">
        <title>Genomic signatures of local adaptation to the degree of environmental predictability in rotifers.</title>
        <authorList>
            <person name="Franch-Gras L."/>
            <person name="Hahn C."/>
            <person name="Garcia-Roger E.M."/>
            <person name="Carmona M.J."/>
            <person name="Serra M."/>
            <person name="Gomez A."/>
        </authorList>
    </citation>
    <scope>NUCLEOTIDE SEQUENCE [LARGE SCALE GENOMIC DNA]</scope>
    <source>
        <strain evidence="1">HYR1</strain>
    </source>
</reference>